<gene>
    <name evidence="1" type="ORF">J5N97_000204</name>
</gene>
<name>A0A9D5BSS7_9LILI</name>
<proteinExistence type="predicted"/>
<keyword evidence="2" id="KW-1185">Reference proteome</keyword>
<evidence type="ECO:0000313" key="2">
    <source>
        <dbReference type="Proteomes" id="UP001085076"/>
    </source>
</evidence>
<reference evidence="1 2" key="1">
    <citation type="journal article" date="2022" name="Hortic Res">
        <title>The genome of Dioscorea zingiberensis sheds light on the biosynthesis, origin and evolution of the medicinally important diosgenin saponins.</title>
        <authorList>
            <person name="Li Y."/>
            <person name="Tan C."/>
            <person name="Li Z."/>
            <person name="Guo J."/>
            <person name="Li S."/>
            <person name="Chen X."/>
            <person name="Wang C."/>
            <person name="Dai X."/>
            <person name="Yang H."/>
            <person name="Song W."/>
            <person name="Hou L."/>
            <person name="Xu J."/>
            <person name="Tong Z."/>
            <person name="Xu A."/>
            <person name="Yuan X."/>
            <person name="Wang W."/>
            <person name="Yang Q."/>
            <person name="Chen L."/>
            <person name="Sun Z."/>
            <person name="Wang K."/>
            <person name="Pan B."/>
            <person name="Chen J."/>
            <person name="Bao Y."/>
            <person name="Liu F."/>
            <person name="Qi X."/>
            <person name="Gang D.R."/>
            <person name="Wen J."/>
            <person name="Li J."/>
        </authorList>
    </citation>
    <scope>NUCLEOTIDE SEQUENCE [LARGE SCALE GENOMIC DNA]</scope>
    <source>
        <strain evidence="1">Dzin_1.0</strain>
    </source>
</reference>
<protein>
    <submittedName>
        <fullName evidence="1">Uncharacterized protein</fullName>
    </submittedName>
</protein>
<dbReference type="EMBL" id="JAGGNH010000120">
    <property type="protein sequence ID" value="KAJ0960036.1"/>
    <property type="molecule type" value="Genomic_DNA"/>
</dbReference>
<dbReference type="AlphaFoldDB" id="A0A9D5BSS7"/>
<dbReference type="Proteomes" id="UP001085076">
    <property type="component" value="Unassembled WGS sequence"/>
</dbReference>
<accession>A0A9D5BSS7</accession>
<comment type="caution">
    <text evidence="1">The sequence shown here is derived from an EMBL/GenBank/DDBJ whole genome shotgun (WGS) entry which is preliminary data.</text>
</comment>
<organism evidence="1 2">
    <name type="scientific">Dioscorea zingiberensis</name>
    <dbReference type="NCBI Taxonomy" id="325984"/>
    <lineage>
        <taxon>Eukaryota</taxon>
        <taxon>Viridiplantae</taxon>
        <taxon>Streptophyta</taxon>
        <taxon>Embryophyta</taxon>
        <taxon>Tracheophyta</taxon>
        <taxon>Spermatophyta</taxon>
        <taxon>Magnoliopsida</taxon>
        <taxon>Liliopsida</taxon>
        <taxon>Dioscoreales</taxon>
        <taxon>Dioscoreaceae</taxon>
        <taxon>Dioscorea</taxon>
    </lineage>
</organism>
<evidence type="ECO:0000313" key="1">
    <source>
        <dbReference type="EMBL" id="KAJ0960036.1"/>
    </source>
</evidence>
<sequence>MRSSDEEDLRFTFNLMAKNIMSMDPGEPETEKLRLDAMTVERDEYQEQVKRNMEVMMKDFEARLRSEFTTQESQPFSDDHLDDL</sequence>